<name>A0A6J5Y5W0_PRUAR</name>
<accession>A0A6J5Y5W0</accession>
<dbReference type="Proteomes" id="UP000507245">
    <property type="component" value="Unassembled WGS sequence"/>
</dbReference>
<feature type="region of interest" description="Disordered" evidence="1">
    <location>
        <begin position="21"/>
        <end position="42"/>
    </location>
</feature>
<dbReference type="AlphaFoldDB" id="A0A6J5Y5W0"/>
<evidence type="ECO:0000313" key="3">
    <source>
        <dbReference type="Proteomes" id="UP000507245"/>
    </source>
</evidence>
<proteinExistence type="predicted"/>
<organism evidence="2 3">
    <name type="scientific">Prunus armeniaca</name>
    <name type="common">Apricot</name>
    <name type="synonym">Armeniaca vulgaris</name>
    <dbReference type="NCBI Taxonomy" id="36596"/>
    <lineage>
        <taxon>Eukaryota</taxon>
        <taxon>Viridiplantae</taxon>
        <taxon>Streptophyta</taxon>
        <taxon>Embryophyta</taxon>
        <taxon>Tracheophyta</taxon>
        <taxon>Spermatophyta</taxon>
        <taxon>Magnoliopsida</taxon>
        <taxon>eudicotyledons</taxon>
        <taxon>Gunneridae</taxon>
        <taxon>Pentapetalae</taxon>
        <taxon>rosids</taxon>
        <taxon>fabids</taxon>
        <taxon>Rosales</taxon>
        <taxon>Rosaceae</taxon>
        <taxon>Amygdaloideae</taxon>
        <taxon>Amygdaleae</taxon>
        <taxon>Prunus</taxon>
    </lineage>
</organism>
<protein>
    <submittedName>
        <fullName evidence="2">Uncharacterized protein</fullName>
    </submittedName>
</protein>
<keyword evidence="3" id="KW-1185">Reference proteome</keyword>
<evidence type="ECO:0000256" key="1">
    <source>
        <dbReference type="SAM" id="MobiDB-lite"/>
    </source>
</evidence>
<feature type="region of interest" description="Disordered" evidence="1">
    <location>
        <begin position="55"/>
        <end position="78"/>
    </location>
</feature>
<reference evidence="3" key="1">
    <citation type="journal article" date="2020" name="Genome Biol.">
        <title>Gamete binning: chromosome-level and haplotype-resolved genome assembly enabled by high-throughput single-cell sequencing of gamete genomes.</title>
        <authorList>
            <person name="Campoy J.A."/>
            <person name="Sun H."/>
            <person name="Goel M."/>
            <person name="Jiao W.-B."/>
            <person name="Folz-Donahue K."/>
            <person name="Wang N."/>
            <person name="Rubio M."/>
            <person name="Liu C."/>
            <person name="Kukat C."/>
            <person name="Ruiz D."/>
            <person name="Huettel B."/>
            <person name="Schneeberger K."/>
        </authorList>
    </citation>
    <scope>NUCLEOTIDE SEQUENCE [LARGE SCALE GENOMIC DNA]</scope>
    <source>
        <strain evidence="3">cv. Rojo Pasion</strain>
    </source>
</reference>
<gene>
    <name evidence="2" type="ORF">ORAREDHAP_LOCUS45984</name>
</gene>
<sequence length="225" mass="22057">MQKIVSTAKIATAPMAIPIITPESKFDDDGGEGGETDFGGGGLRVEGVVPELVGGGGERDVELEGGGGEAEEAGGGVVDGGVGVVDGGGGDEGVAGGGALGVDGGGAFEVFGGGAVGDGGGGEVVLVAGGEDGAGAAGGVVVFVAGGEEGAGVVPGGGLDIAATNQMYRKNWVADKQSFLAPLNESFLLFLFPKEERGQEREGERECLVVNGGREYERGQTNTDR</sequence>
<feature type="compositionally biased region" description="Gly residues" evidence="1">
    <location>
        <begin position="64"/>
        <end position="78"/>
    </location>
</feature>
<dbReference type="EMBL" id="CAEKKB010000007">
    <property type="protein sequence ID" value="CAB4318858.1"/>
    <property type="molecule type" value="Genomic_DNA"/>
</dbReference>
<evidence type="ECO:0000313" key="2">
    <source>
        <dbReference type="EMBL" id="CAB4318858.1"/>
    </source>
</evidence>